<dbReference type="SUPFAM" id="SSF54637">
    <property type="entry name" value="Thioesterase/thiol ester dehydrase-isomerase"/>
    <property type="match status" value="1"/>
</dbReference>
<evidence type="ECO:0000256" key="2">
    <source>
        <dbReference type="ARBA" id="ARBA00022801"/>
    </source>
</evidence>
<keyword evidence="4" id="KW-1185">Reference proteome</keyword>
<dbReference type="InterPro" id="IPR050563">
    <property type="entry name" value="4-hydroxybenzoyl-CoA_TE"/>
</dbReference>
<protein>
    <submittedName>
        <fullName evidence="3">4-hydroxybenzoyl-CoA thioesterase family active site</fullName>
    </submittedName>
</protein>
<evidence type="ECO:0000313" key="4">
    <source>
        <dbReference type="Proteomes" id="UP000194141"/>
    </source>
</evidence>
<reference evidence="3 4" key="1">
    <citation type="journal article" date="2017" name="Front. Microbiol.">
        <title>Genome Sequence of Desulfurella amilsii Strain TR1 and Comparative Genomics of Desulfurellaceae Family.</title>
        <authorList>
            <person name="Florentino A.P."/>
            <person name="Stams A.J."/>
            <person name="Sanchez-Andrea I."/>
        </authorList>
    </citation>
    <scope>NUCLEOTIDE SEQUENCE [LARGE SCALE GENOMIC DNA]</scope>
    <source>
        <strain evidence="3 4">TR1</strain>
    </source>
</reference>
<evidence type="ECO:0000313" key="3">
    <source>
        <dbReference type="EMBL" id="OSS42384.1"/>
    </source>
</evidence>
<gene>
    <name evidence="3" type="ORF">DESAMIL20_1937</name>
</gene>
<accession>A0A1X4XXZ4</accession>
<evidence type="ECO:0000256" key="1">
    <source>
        <dbReference type="ARBA" id="ARBA00005953"/>
    </source>
</evidence>
<dbReference type="InterPro" id="IPR006684">
    <property type="entry name" value="YbgC/YbaW"/>
</dbReference>
<sequence length="127" mass="14532">MISYSTRIYYDDTDAGGVVYYANYLKLCERAKQEFFLKNGIDLFKLHNEGILLMVSSVNAYYRKPIYLGDYVDVDVEITQMKNASLTLKFRLLVGDETKSEVEILSACIKDSKPAKLPHSIRALYAQ</sequence>
<dbReference type="PIRSF" id="PIRSF003230">
    <property type="entry name" value="YbgC"/>
    <property type="match status" value="1"/>
</dbReference>
<dbReference type="NCBIfam" id="TIGR00051">
    <property type="entry name" value="YbgC/FadM family acyl-CoA thioesterase"/>
    <property type="match status" value="1"/>
</dbReference>
<dbReference type="RefSeq" id="WP_086034636.1">
    <property type="nucleotide sequence ID" value="NZ_MDSU01000018.1"/>
</dbReference>
<dbReference type="STRING" id="1562698.DESAMIL20_1937"/>
<organism evidence="3 4">
    <name type="scientific">Desulfurella amilsii</name>
    <dbReference type="NCBI Taxonomy" id="1562698"/>
    <lineage>
        <taxon>Bacteria</taxon>
        <taxon>Pseudomonadati</taxon>
        <taxon>Campylobacterota</taxon>
        <taxon>Desulfurellia</taxon>
        <taxon>Desulfurellales</taxon>
        <taxon>Desulfurellaceae</taxon>
        <taxon>Desulfurella</taxon>
    </lineage>
</organism>
<keyword evidence="2" id="KW-0378">Hydrolase</keyword>
<dbReference type="InterPro" id="IPR029069">
    <property type="entry name" value="HotDog_dom_sf"/>
</dbReference>
<dbReference type="CDD" id="cd00586">
    <property type="entry name" value="4HBT"/>
    <property type="match status" value="1"/>
</dbReference>
<dbReference type="OrthoDB" id="9808429at2"/>
<dbReference type="Gene3D" id="3.10.129.10">
    <property type="entry name" value="Hotdog Thioesterase"/>
    <property type="match status" value="1"/>
</dbReference>
<dbReference type="AlphaFoldDB" id="A0A1X4XXZ4"/>
<comment type="similarity">
    <text evidence="1">Belongs to the 4-hydroxybenzoyl-CoA thioesterase family.</text>
</comment>
<proteinExistence type="inferred from homology"/>
<comment type="caution">
    <text evidence="3">The sequence shown here is derived from an EMBL/GenBank/DDBJ whole genome shotgun (WGS) entry which is preliminary data.</text>
</comment>
<dbReference type="PANTHER" id="PTHR31793:SF37">
    <property type="entry name" value="ACYL-COA THIOESTER HYDROLASE YBGC"/>
    <property type="match status" value="1"/>
</dbReference>
<dbReference type="PANTHER" id="PTHR31793">
    <property type="entry name" value="4-HYDROXYBENZOYL-COA THIOESTERASE FAMILY MEMBER"/>
    <property type="match status" value="1"/>
</dbReference>
<dbReference type="EMBL" id="MDSU01000018">
    <property type="protein sequence ID" value="OSS42384.1"/>
    <property type="molecule type" value="Genomic_DNA"/>
</dbReference>
<dbReference type="Pfam" id="PF13279">
    <property type="entry name" value="4HBT_2"/>
    <property type="match status" value="1"/>
</dbReference>
<name>A0A1X4XXZ4_9BACT</name>
<dbReference type="GO" id="GO:0047617">
    <property type="term" value="F:fatty acyl-CoA hydrolase activity"/>
    <property type="evidence" value="ECO:0007669"/>
    <property type="project" value="TreeGrafter"/>
</dbReference>
<dbReference type="Proteomes" id="UP000194141">
    <property type="component" value="Unassembled WGS sequence"/>
</dbReference>